<evidence type="ECO:0000313" key="2">
    <source>
        <dbReference type="Proteomes" id="UP001610335"/>
    </source>
</evidence>
<keyword evidence="2" id="KW-1185">Reference proteome</keyword>
<organism evidence="1 2">
    <name type="scientific">Aspergillus cavernicola</name>
    <dbReference type="NCBI Taxonomy" id="176166"/>
    <lineage>
        <taxon>Eukaryota</taxon>
        <taxon>Fungi</taxon>
        <taxon>Dikarya</taxon>
        <taxon>Ascomycota</taxon>
        <taxon>Pezizomycotina</taxon>
        <taxon>Eurotiomycetes</taxon>
        <taxon>Eurotiomycetidae</taxon>
        <taxon>Eurotiales</taxon>
        <taxon>Aspergillaceae</taxon>
        <taxon>Aspergillus</taxon>
        <taxon>Aspergillus subgen. Nidulantes</taxon>
    </lineage>
</organism>
<dbReference type="EMBL" id="JBFXLS010000452">
    <property type="protein sequence ID" value="KAL2809602.1"/>
    <property type="molecule type" value="Genomic_DNA"/>
</dbReference>
<proteinExistence type="predicted"/>
<evidence type="ECO:0000313" key="1">
    <source>
        <dbReference type="EMBL" id="KAL2809602.1"/>
    </source>
</evidence>
<gene>
    <name evidence="1" type="ORF">BDW59DRAFT_168223</name>
</gene>
<name>A0ABR4H2C6_9EURO</name>
<dbReference type="Proteomes" id="UP001610335">
    <property type="component" value="Unassembled WGS sequence"/>
</dbReference>
<comment type="caution">
    <text evidence="1">The sequence shown here is derived from an EMBL/GenBank/DDBJ whole genome shotgun (WGS) entry which is preliminary data.</text>
</comment>
<accession>A0ABR4H2C6</accession>
<reference evidence="1 2" key="1">
    <citation type="submission" date="2024-07" db="EMBL/GenBank/DDBJ databases">
        <title>Section-level genome sequencing and comparative genomics of Aspergillus sections Usti and Cavernicolus.</title>
        <authorList>
            <consortium name="Lawrence Berkeley National Laboratory"/>
            <person name="Nybo J.L."/>
            <person name="Vesth T.C."/>
            <person name="Theobald S."/>
            <person name="Frisvad J.C."/>
            <person name="Larsen T.O."/>
            <person name="Kjaerboelling I."/>
            <person name="Rothschild-Mancinelli K."/>
            <person name="Lyhne E.K."/>
            <person name="Kogle M.E."/>
            <person name="Barry K."/>
            <person name="Clum A."/>
            <person name="Na H."/>
            <person name="Ledsgaard L."/>
            <person name="Lin J."/>
            <person name="Lipzen A."/>
            <person name="Kuo A."/>
            <person name="Riley R."/>
            <person name="Mondo S."/>
            <person name="LaButti K."/>
            <person name="Haridas S."/>
            <person name="Pangalinan J."/>
            <person name="Salamov A.A."/>
            <person name="Simmons B.A."/>
            <person name="Magnuson J.K."/>
            <person name="Chen J."/>
            <person name="Drula E."/>
            <person name="Henrissat B."/>
            <person name="Wiebenga A."/>
            <person name="Lubbers R.J."/>
            <person name="Gomes A.C."/>
            <person name="Makela M.R."/>
            <person name="Stajich J."/>
            <person name="Grigoriev I.V."/>
            <person name="Mortensen U.H."/>
            <person name="De vries R.P."/>
            <person name="Baker S.E."/>
            <person name="Andersen M.R."/>
        </authorList>
    </citation>
    <scope>NUCLEOTIDE SEQUENCE [LARGE SCALE GENOMIC DNA]</scope>
    <source>
        <strain evidence="1 2">CBS 600.67</strain>
    </source>
</reference>
<protein>
    <submittedName>
        <fullName evidence="1">Uncharacterized protein</fullName>
    </submittedName>
</protein>
<sequence length="153" mass="16458">MPRRNTRRTPPGPKEMIKDLRRARCDGVGIVTDSITEGVEPAPTPYALDHAWTVGASRGIQKGVCPNTVAGPGQFNSPTLNVGALAPRMRILARVIVGRYLLSEPGSPGSWCSTARMFSTRNNRIWAATAGQIAVAMSGPIRPDPTERNPITQ</sequence>